<keyword evidence="7" id="KW-0067">ATP-binding</keyword>
<dbReference type="InterPro" id="IPR029062">
    <property type="entry name" value="Class_I_gatase-like"/>
</dbReference>
<evidence type="ECO:0000256" key="1">
    <source>
        <dbReference type="ARBA" id="ARBA00001946"/>
    </source>
</evidence>
<dbReference type="AlphaFoldDB" id="A0A1W6KBA7"/>
<keyword evidence="8" id="KW-0460">Magnesium</keyword>
<evidence type="ECO:0000256" key="4">
    <source>
        <dbReference type="ARBA" id="ARBA00022573"/>
    </source>
</evidence>
<sequence>MVRRYLSLLSIERRSYMKATVPAAMITAPGSGQGKSMVTAALARLHRNAGRKVRVFKHGPDYLDPMVLEVASGQPVYQLHPWMTGEDECRWRLAEAAQDADLILVEGSMGLFDGDPSSADLAKLMGIPALPVIDARGMAQTFGAVALGLSKFDSALPVYQVIANRIGSPRHGAMLRESLPEGISLLGAIPRNEAMSLPNRHLGLVQAGELGDLEQRLDAAADVLAEAGLDGLPLPVTLEAEPPESPPPLLEGVRIAIARDAALSFIYRANLDLLQAMGAELSFFSPLIDSALPDADALWLPGGYPELHGATLAGNRPMLEAIRNHYSAGKPMLAECGGLMACVEELADHDGEIHNLLGIIPGRASMACRLQALGLQSLNTEKGQLRGHTYHHSRLETDWQPLARTRKVAGTEAEPVYCRKGLVASYFHGYFPSAPELVAGIFRGQAIRPLIDKEPDYA</sequence>
<keyword evidence="6" id="KW-0547">Nucleotide-binding</keyword>
<dbReference type="GO" id="GO:0009236">
    <property type="term" value="P:cobalamin biosynthetic process"/>
    <property type="evidence" value="ECO:0007669"/>
    <property type="project" value="UniProtKB-KW"/>
</dbReference>
<gene>
    <name evidence="12" type="primary">cbiA</name>
    <name evidence="12" type="ORF">MARSALSMR5_02661</name>
</gene>
<evidence type="ECO:0000256" key="2">
    <source>
        <dbReference type="ARBA" id="ARBA00004953"/>
    </source>
</evidence>
<evidence type="ECO:0000256" key="8">
    <source>
        <dbReference type="ARBA" id="ARBA00022842"/>
    </source>
</evidence>
<dbReference type="InterPro" id="IPR004484">
    <property type="entry name" value="CbiA/CobB_synth"/>
</dbReference>
<dbReference type="PROSITE" id="PS51274">
    <property type="entry name" value="GATASE_COBBQ"/>
    <property type="match status" value="1"/>
</dbReference>
<dbReference type="EMBL" id="CP020931">
    <property type="protein sequence ID" value="ARM84714.1"/>
    <property type="molecule type" value="Genomic_DNA"/>
</dbReference>
<evidence type="ECO:0000256" key="3">
    <source>
        <dbReference type="ARBA" id="ARBA00006205"/>
    </source>
</evidence>
<comment type="similarity">
    <text evidence="3">Belongs to the CobB/CobQ family. CobQ subfamily.</text>
</comment>
<proteinExistence type="inferred from homology"/>
<keyword evidence="5 12" id="KW-0436">Ligase</keyword>
<dbReference type="GO" id="GO:0042242">
    <property type="term" value="F:cobyrinic acid a,c-diamide synthase activity"/>
    <property type="evidence" value="ECO:0007669"/>
    <property type="project" value="UniProtKB-EC"/>
</dbReference>
<evidence type="ECO:0000256" key="6">
    <source>
        <dbReference type="ARBA" id="ARBA00022741"/>
    </source>
</evidence>
<comment type="pathway">
    <text evidence="2">Cofactor biosynthesis; adenosylcobalamin biosynthesis.</text>
</comment>
<dbReference type="InterPro" id="IPR002586">
    <property type="entry name" value="CobQ/CobB/MinD/ParA_Nub-bd_dom"/>
</dbReference>
<feature type="domain" description="CobB/CobQ-like glutamine amidotransferase" evidence="11">
    <location>
        <begin position="254"/>
        <end position="433"/>
    </location>
</feature>
<dbReference type="Pfam" id="PF01656">
    <property type="entry name" value="CbiA"/>
    <property type="match status" value="1"/>
</dbReference>
<evidence type="ECO:0000259" key="10">
    <source>
        <dbReference type="Pfam" id="PF01656"/>
    </source>
</evidence>
<keyword evidence="9" id="KW-0315">Glutamine amidotransferase</keyword>
<feature type="domain" description="CobQ/CobB/MinD/ParA nucleotide binding" evidence="10">
    <location>
        <begin position="25"/>
        <end position="202"/>
    </location>
</feature>
<dbReference type="InterPro" id="IPR011698">
    <property type="entry name" value="GATase_3"/>
</dbReference>
<comment type="cofactor">
    <cofactor evidence="1">
        <name>Mg(2+)</name>
        <dbReference type="ChEBI" id="CHEBI:18420"/>
    </cofactor>
</comment>
<evidence type="ECO:0000313" key="12">
    <source>
        <dbReference type="EMBL" id="ARM84714.1"/>
    </source>
</evidence>
<dbReference type="EC" id="6.3.5.11" evidence="12"/>
<keyword evidence="4" id="KW-0169">Cobalamin biosynthesis</keyword>
<dbReference type="SUPFAM" id="SSF52540">
    <property type="entry name" value="P-loop containing nucleoside triphosphate hydrolases"/>
    <property type="match status" value="1"/>
</dbReference>
<evidence type="ECO:0000256" key="9">
    <source>
        <dbReference type="ARBA" id="ARBA00022962"/>
    </source>
</evidence>
<dbReference type="SUPFAM" id="SSF52317">
    <property type="entry name" value="Class I glutamine amidotransferase-like"/>
    <property type="match status" value="1"/>
</dbReference>
<organism evidence="12 13">
    <name type="scientific">Marinobacter salarius</name>
    <dbReference type="NCBI Taxonomy" id="1420917"/>
    <lineage>
        <taxon>Bacteria</taxon>
        <taxon>Pseudomonadati</taxon>
        <taxon>Pseudomonadota</taxon>
        <taxon>Gammaproteobacteria</taxon>
        <taxon>Pseudomonadales</taxon>
        <taxon>Marinobacteraceae</taxon>
        <taxon>Marinobacter</taxon>
    </lineage>
</organism>
<dbReference type="GO" id="GO:0005524">
    <property type="term" value="F:ATP binding"/>
    <property type="evidence" value="ECO:0007669"/>
    <property type="project" value="UniProtKB-KW"/>
</dbReference>
<dbReference type="Gene3D" id="3.40.50.300">
    <property type="entry name" value="P-loop containing nucleotide triphosphate hydrolases"/>
    <property type="match status" value="1"/>
</dbReference>
<dbReference type="Pfam" id="PF07685">
    <property type="entry name" value="GATase_3"/>
    <property type="match status" value="1"/>
</dbReference>
<dbReference type="PANTHER" id="PTHR43873:SF1">
    <property type="entry name" value="COBYRINATE A,C-DIAMIDE SYNTHASE"/>
    <property type="match status" value="1"/>
</dbReference>
<protein>
    <submittedName>
        <fullName evidence="12">Cobyrinate a,c-diamide synthase</fullName>
        <ecNumber evidence="12">6.3.5.11</ecNumber>
    </submittedName>
</protein>
<evidence type="ECO:0000313" key="13">
    <source>
        <dbReference type="Proteomes" id="UP000193100"/>
    </source>
</evidence>
<evidence type="ECO:0000259" key="11">
    <source>
        <dbReference type="Pfam" id="PF07685"/>
    </source>
</evidence>
<dbReference type="PANTHER" id="PTHR43873">
    <property type="entry name" value="COBYRINATE A,C-DIAMIDE SYNTHASE"/>
    <property type="match status" value="1"/>
</dbReference>
<dbReference type="InterPro" id="IPR027417">
    <property type="entry name" value="P-loop_NTPase"/>
</dbReference>
<name>A0A1W6KBA7_9GAMM</name>
<evidence type="ECO:0000256" key="7">
    <source>
        <dbReference type="ARBA" id="ARBA00022840"/>
    </source>
</evidence>
<evidence type="ECO:0000256" key="5">
    <source>
        <dbReference type="ARBA" id="ARBA00022598"/>
    </source>
</evidence>
<reference evidence="12 13" key="1">
    <citation type="submission" date="2017-04" db="EMBL/GenBank/DDBJ databases">
        <title>Genome Sequence of Marinobacter salarius strain SMR5 Isolated from a culture of the Diatom Skeletonema marinoi.</title>
        <authorList>
            <person name="Topel M."/>
            <person name="Pinder M.I.M."/>
            <person name="Johansson O.N."/>
            <person name="Kourtchenko O."/>
            <person name="Godhe A."/>
            <person name="Clarke A.K."/>
        </authorList>
    </citation>
    <scope>NUCLEOTIDE SEQUENCE [LARGE SCALE GENOMIC DNA]</scope>
    <source>
        <strain evidence="12 13">SMR5</strain>
    </source>
</reference>
<accession>A0A1W6KBA7</accession>
<dbReference type="Gene3D" id="3.40.50.880">
    <property type="match status" value="1"/>
</dbReference>
<dbReference type="Proteomes" id="UP000193100">
    <property type="component" value="Chromosome"/>
</dbReference>
<dbReference type="NCBIfam" id="NF002204">
    <property type="entry name" value="PRK01077.1"/>
    <property type="match status" value="1"/>
</dbReference>